<proteinExistence type="predicted"/>
<dbReference type="AlphaFoldDB" id="A0A6N7YSK1"/>
<dbReference type="InterPro" id="IPR009057">
    <property type="entry name" value="Homeodomain-like_sf"/>
</dbReference>
<dbReference type="GO" id="GO:0003700">
    <property type="term" value="F:DNA-binding transcription factor activity"/>
    <property type="evidence" value="ECO:0007669"/>
    <property type="project" value="TreeGrafter"/>
</dbReference>
<dbReference type="EMBL" id="WMBA01000028">
    <property type="protein sequence ID" value="MTD56017.1"/>
    <property type="molecule type" value="Genomic_DNA"/>
</dbReference>
<sequence>MAGVKRRTQAERREATRTALLEATVECLVEFGYSNVTAAQIAGRAGVTRGAQAHYFATKAELVVAGLEHATGRIIQQFRADPPHCPTETESVLALVDRLWALHDGATFTALVELWLGSRTDPELRRHVHRLNRELTVGMSELLNQVAPDFLRRPRGASAMVTALAAIRGVVLTSFVSSGQTTTALWKAIRAEIVQLATDVIKQQP</sequence>
<evidence type="ECO:0000256" key="2">
    <source>
        <dbReference type="PROSITE-ProRule" id="PRU00335"/>
    </source>
</evidence>
<dbReference type="Proteomes" id="UP000440096">
    <property type="component" value="Unassembled WGS sequence"/>
</dbReference>
<evidence type="ECO:0000256" key="1">
    <source>
        <dbReference type="ARBA" id="ARBA00023125"/>
    </source>
</evidence>
<comment type="caution">
    <text evidence="4">The sequence shown here is derived from an EMBL/GenBank/DDBJ whole genome shotgun (WGS) entry which is preliminary data.</text>
</comment>
<keyword evidence="5" id="KW-1185">Reference proteome</keyword>
<evidence type="ECO:0000313" key="4">
    <source>
        <dbReference type="EMBL" id="MTD56017.1"/>
    </source>
</evidence>
<dbReference type="InterPro" id="IPR001647">
    <property type="entry name" value="HTH_TetR"/>
</dbReference>
<evidence type="ECO:0000313" key="5">
    <source>
        <dbReference type="Proteomes" id="UP000440096"/>
    </source>
</evidence>
<dbReference type="PRINTS" id="PR00455">
    <property type="entry name" value="HTHTETR"/>
</dbReference>
<feature type="DNA-binding region" description="H-T-H motif" evidence="2">
    <location>
        <begin position="37"/>
        <end position="56"/>
    </location>
</feature>
<protein>
    <submittedName>
        <fullName evidence="4">TetR family transcriptional regulator</fullName>
    </submittedName>
</protein>
<dbReference type="PROSITE" id="PS50977">
    <property type="entry name" value="HTH_TETR_2"/>
    <property type="match status" value="1"/>
</dbReference>
<dbReference type="SUPFAM" id="SSF46689">
    <property type="entry name" value="Homeodomain-like"/>
    <property type="match status" value="1"/>
</dbReference>
<feature type="domain" description="HTH tetR-type" evidence="3">
    <location>
        <begin position="14"/>
        <end position="74"/>
    </location>
</feature>
<organism evidence="4 5">
    <name type="scientific">Amycolatopsis pithecellobii</name>
    <dbReference type="NCBI Taxonomy" id="664692"/>
    <lineage>
        <taxon>Bacteria</taxon>
        <taxon>Bacillati</taxon>
        <taxon>Actinomycetota</taxon>
        <taxon>Actinomycetes</taxon>
        <taxon>Pseudonocardiales</taxon>
        <taxon>Pseudonocardiaceae</taxon>
        <taxon>Amycolatopsis</taxon>
    </lineage>
</organism>
<dbReference type="InterPro" id="IPR050109">
    <property type="entry name" value="HTH-type_TetR-like_transc_reg"/>
</dbReference>
<dbReference type="PANTHER" id="PTHR30055">
    <property type="entry name" value="HTH-TYPE TRANSCRIPTIONAL REGULATOR RUTR"/>
    <property type="match status" value="1"/>
</dbReference>
<dbReference type="RefSeq" id="WP_154758186.1">
    <property type="nucleotide sequence ID" value="NZ_WMBA01000028.1"/>
</dbReference>
<keyword evidence="1 2" id="KW-0238">DNA-binding</keyword>
<evidence type="ECO:0000259" key="3">
    <source>
        <dbReference type="PROSITE" id="PS50977"/>
    </source>
</evidence>
<dbReference type="OrthoDB" id="4538622at2"/>
<accession>A0A6N7YSK1</accession>
<reference evidence="4 5" key="1">
    <citation type="submission" date="2019-11" db="EMBL/GenBank/DDBJ databases">
        <title>Draft genome of Amycolatopsis RM579.</title>
        <authorList>
            <person name="Duangmal K."/>
            <person name="Mingma R."/>
        </authorList>
    </citation>
    <scope>NUCLEOTIDE SEQUENCE [LARGE SCALE GENOMIC DNA]</scope>
    <source>
        <strain evidence="4 5">RM579</strain>
    </source>
</reference>
<dbReference type="Gene3D" id="1.10.357.10">
    <property type="entry name" value="Tetracycline Repressor, domain 2"/>
    <property type="match status" value="1"/>
</dbReference>
<dbReference type="GO" id="GO:0000976">
    <property type="term" value="F:transcription cis-regulatory region binding"/>
    <property type="evidence" value="ECO:0007669"/>
    <property type="project" value="TreeGrafter"/>
</dbReference>
<dbReference type="PANTHER" id="PTHR30055:SF226">
    <property type="entry name" value="HTH-TYPE TRANSCRIPTIONAL REGULATOR PKSA"/>
    <property type="match status" value="1"/>
</dbReference>
<name>A0A6N7YSK1_9PSEU</name>
<dbReference type="Pfam" id="PF00440">
    <property type="entry name" value="TetR_N"/>
    <property type="match status" value="1"/>
</dbReference>
<gene>
    <name evidence="4" type="ORF">GKO32_18830</name>
</gene>